<name>A0AA88DYG2_FICCA</name>
<organism evidence="2 3">
    <name type="scientific">Ficus carica</name>
    <name type="common">Common fig</name>
    <dbReference type="NCBI Taxonomy" id="3494"/>
    <lineage>
        <taxon>Eukaryota</taxon>
        <taxon>Viridiplantae</taxon>
        <taxon>Streptophyta</taxon>
        <taxon>Embryophyta</taxon>
        <taxon>Tracheophyta</taxon>
        <taxon>Spermatophyta</taxon>
        <taxon>Magnoliopsida</taxon>
        <taxon>eudicotyledons</taxon>
        <taxon>Gunneridae</taxon>
        <taxon>Pentapetalae</taxon>
        <taxon>rosids</taxon>
        <taxon>fabids</taxon>
        <taxon>Rosales</taxon>
        <taxon>Moraceae</taxon>
        <taxon>Ficeae</taxon>
        <taxon>Ficus</taxon>
    </lineage>
</organism>
<evidence type="ECO:0000313" key="2">
    <source>
        <dbReference type="EMBL" id="GMN64467.1"/>
    </source>
</evidence>
<reference evidence="2" key="1">
    <citation type="submission" date="2023-07" db="EMBL/GenBank/DDBJ databases">
        <title>draft genome sequence of fig (Ficus carica).</title>
        <authorList>
            <person name="Takahashi T."/>
            <person name="Nishimura K."/>
        </authorList>
    </citation>
    <scope>NUCLEOTIDE SEQUENCE</scope>
</reference>
<dbReference type="Proteomes" id="UP001187192">
    <property type="component" value="Unassembled WGS sequence"/>
</dbReference>
<feature type="compositionally biased region" description="Polar residues" evidence="1">
    <location>
        <begin position="1"/>
        <end position="14"/>
    </location>
</feature>
<proteinExistence type="predicted"/>
<accession>A0AA88DYG2</accession>
<evidence type="ECO:0000313" key="3">
    <source>
        <dbReference type="Proteomes" id="UP001187192"/>
    </source>
</evidence>
<evidence type="ECO:0000256" key="1">
    <source>
        <dbReference type="SAM" id="MobiDB-lite"/>
    </source>
</evidence>
<dbReference type="EMBL" id="BTGU01000181">
    <property type="protein sequence ID" value="GMN64467.1"/>
    <property type="molecule type" value="Genomic_DNA"/>
</dbReference>
<dbReference type="AlphaFoldDB" id="A0AA88DYG2"/>
<gene>
    <name evidence="2" type="ORF">TIFTF001_033535</name>
</gene>
<protein>
    <submittedName>
        <fullName evidence="2">Uncharacterized protein</fullName>
    </submittedName>
</protein>
<sequence>MGGLNSHGTAQQRWALQHPRPGTATLPCDPASECAGPAPLWSG</sequence>
<keyword evidence="3" id="KW-1185">Reference proteome</keyword>
<comment type="caution">
    <text evidence="2">The sequence shown here is derived from an EMBL/GenBank/DDBJ whole genome shotgun (WGS) entry which is preliminary data.</text>
</comment>
<feature type="region of interest" description="Disordered" evidence="1">
    <location>
        <begin position="1"/>
        <end position="43"/>
    </location>
</feature>